<sequence length="922" mass="101696">MPITKVPVVHKFGIISSTQRLELQERLLKQTYLSSIKSKKAPSSHRNPLEVTEEFVQLFNSAEDFDIKEKYEDKARKLLERSKRRCGVKNCGHGSHVNLPLAWTEMAQLAQCKGAIQEECLDALVVSLEVSPLEKYHIPALFFLAETMLYWLRTEAVLQPFLRTSEIKLLKMGQYVFERLFYHHMAGQLQGHTESKNRLFTYIDGLQSCQEAYNPYPNALLSLRFVMEVGKIILADSQLEPGDVKEGDRMDRLPGAPKHNLEELSLVTRDLYEQRQVEDTRSVHSGAISSSVHDLSPTLWHALDVWRCTNSVSGGLRDALKALAHCGLGLASETWVDGIVAIQILGETAKSNLAATKVLHRLAQGLKITEDLLTPPLSSRSGRSDIFSISSDGEGGREGESRNMLPDHYGVDGGNDGYDDKNQMVSQASMYSSKASLSDIYERSEEGEAGEKPRLAGNNTNSSGQSDRSEAALSSKHTEPGSEQSTKTTPKQASGPDQDISVDATRNVNREVSFDEAALQKSSPPQNLTDLRAQGSGGPNLSGHRSQQDTKLSSRSLDPNRGTGWRAEAGSEFKSGRASDASSVQTFTNMPLSDVPGLVGWHWEVALTYTEILADIVLYGSSAGIQKFALVGMGTAAQGRSGPEAYSTLNMVGGQLSSAGLLDLAYFTAPHEANDGGPNDWSWRIRYGAIRALVRVCRCLEGDKVREGLRTAAWNCLLTANSREKDGRVLEALKVGQVHSNSSKLLDIPHKQRPASLGARIAKGLSQIYLPPIPPPSGAIVAGKTVPKQRPRPVLRAAPPTKTITQPLRTSLKQELDLATALYEQAPDYNTRKTFDLHRIVEDQWRKELQAKLEEEEEDEVEALKERQLQEEAQQRDKETAKQRKFQPKMAAPVMLGEPAQPDLGLHRNEPHLGNTVKPVEI</sequence>
<feature type="region of interest" description="Disordered" evidence="1">
    <location>
        <begin position="860"/>
        <end position="922"/>
    </location>
</feature>
<feature type="compositionally biased region" description="Polar residues" evidence="1">
    <location>
        <begin position="423"/>
        <end position="436"/>
    </location>
</feature>
<name>A0AAV4I3E9_9GAST</name>
<evidence type="ECO:0000256" key="1">
    <source>
        <dbReference type="SAM" id="MobiDB-lite"/>
    </source>
</evidence>
<feature type="compositionally biased region" description="Polar residues" evidence="1">
    <location>
        <begin position="481"/>
        <end position="492"/>
    </location>
</feature>
<feature type="region of interest" description="Disordered" evidence="1">
    <location>
        <begin position="378"/>
        <end position="503"/>
    </location>
</feature>
<protein>
    <submittedName>
        <fullName evidence="2">Transmembrane protein 232-like isoform X1</fullName>
    </submittedName>
</protein>
<keyword evidence="2" id="KW-0812">Transmembrane</keyword>
<dbReference type="Proteomes" id="UP000762676">
    <property type="component" value="Unassembled WGS sequence"/>
</dbReference>
<dbReference type="PANTHER" id="PTHR28651:SF1">
    <property type="entry name" value="TRANSMEMBRANE PROTEIN 232"/>
    <property type="match status" value="1"/>
</dbReference>
<reference evidence="2 3" key="1">
    <citation type="journal article" date="2021" name="Elife">
        <title>Chloroplast acquisition without the gene transfer in kleptoplastic sea slugs, Plakobranchus ocellatus.</title>
        <authorList>
            <person name="Maeda T."/>
            <person name="Takahashi S."/>
            <person name="Yoshida T."/>
            <person name="Shimamura S."/>
            <person name="Takaki Y."/>
            <person name="Nagai Y."/>
            <person name="Toyoda A."/>
            <person name="Suzuki Y."/>
            <person name="Arimoto A."/>
            <person name="Ishii H."/>
            <person name="Satoh N."/>
            <person name="Nishiyama T."/>
            <person name="Hasebe M."/>
            <person name="Maruyama T."/>
            <person name="Minagawa J."/>
            <person name="Obokata J."/>
            <person name="Shigenobu S."/>
        </authorList>
    </citation>
    <scope>NUCLEOTIDE SEQUENCE [LARGE SCALE GENOMIC DNA]</scope>
</reference>
<keyword evidence="2" id="KW-0472">Membrane</keyword>
<accession>A0AAV4I3E9</accession>
<feature type="compositionally biased region" description="Polar residues" evidence="1">
    <location>
        <begin position="543"/>
        <end position="557"/>
    </location>
</feature>
<feature type="compositionally biased region" description="Basic and acidic residues" evidence="1">
    <location>
        <begin position="862"/>
        <end position="882"/>
    </location>
</feature>
<evidence type="ECO:0000313" key="2">
    <source>
        <dbReference type="EMBL" id="GFS04933.1"/>
    </source>
</evidence>
<feature type="compositionally biased region" description="Polar residues" evidence="1">
    <location>
        <begin position="520"/>
        <end position="529"/>
    </location>
</feature>
<keyword evidence="3" id="KW-1185">Reference proteome</keyword>
<dbReference type="InterPro" id="IPR031747">
    <property type="entry name" value="TMEM232"/>
</dbReference>
<proteinExistence type="predicted"/>
<comment type="caution">
    <text evidence="2">The sequence shown here is derived from an EMBL/GenBank/DDBJ whole genome shotgun (WGS) entry which is preliminary data.</text>
</comment>
<evidence type="ECO:0000313" key="3">
    <source>
        <dbReference type="Proteomes" id="UP000762676"/>
    </source>
</evidence>
<gene>
    <name evidence="2" type="ORF">ElyMa_006507900</name>
</gene>
<dbReference type="EMBL" id="BMAT01013054">
    <property type="protein sequence ID" value="GFS04933.1"/>
    <property type="molecule type" value="Genomic_DNA"/>
</dbReference>
<feature type="region of interest" description="Disordered" evidence="1">
    <location>
        <begin position="515"/>
        <end position="580"/>
    </location>
</feature>
<feature type="compositionally biased region" description="Basic and acidic residues" evidence="1">
    <location>
        <begin position="440"/>
        <end position="454"/>
    </location>
</feature>
<dbReference type="AlphaFoldDB" id="A0AAV4I3E9"/>
<organism evidence="2 3">
    <name type="scientific">Elysia marginata</name>
    <dbReference type="NCBI Taxonomy" id="1093978"/>
    <lineage>
        <taxon>Eukaryota</taxon>
        <taxon>Metazoa</taxon>
        <taxon>Spiralia</taxon>
        <taxon>Lophotrochozoa</taxon>
        <taxon>Mollusca</taxon>
        <taxon>Gastropoda</taxon>
        <taxon>Heterobranchia</taxon>
        <taxon>Euthyneura</taxon>
        <taxon>Panpulmonata</taxon>
        <taxon>Sacoglossa</taxon>
        <taxon>Placobranchoidea</taxon>
        <taxon>Plakobranchidae</taxon>
        <taxon>Elysia</taxon>
    </lineage>
</organism>
<feature type="compositionally biased region" description="Polar residues" evidence="1">
    <location>
        <begin position="457"/>
        <end position="466"/>
    </location>
</feature>
<dbReference type="Pfam" id="PF15877">
    <property type="entry name" value="TMEM232"/>
    <property type="match status" value="2"/>
</dbReference>
<dbReference type="PANTHER" id="PTHR28651">
    <property type="entry name" value="TRANSMEMBRANE PROTEIN 232"/>
    <property type="match status" value="1"/>
</dbReference>